<dbReference type="EMBL" id="CABIJS010000499">
    <property type="protein sequence ID" value="VUZ52505.1"/>
    <property type="molecule type" value="Genomic_DNA"/>
</dbReference>
<dbReference type="AlphaFoldDB" id="A0A564YZ53"/>
<keyword evidence="4" id="KW-1185">Reference proteome</keyword>
<gene>
    <name evidence="3" type="ORF">WMSIL1_LOCUS11002</name>
</gene>
<sequence length="81" mass="7990">MISLKYLLFLVLCITMTCSADDSAEGTAAEGSATGGDASVSGADAGQGATNETNKSNGVKSGAQANSMLVIGSLVAYKLLA</sequence>
<feature type="compositionally biased region" description="Low complexity" evidence="1">
    <location>
        <begin position="25"/>
        <end position="49"/>
    </location>
</feature>
<evidence type="ECO:0000256" key="1">
    <source>
        <dbReference type="SAM" id="MobiDB-lite"/>
    </source>
</evidence>
<name>A0A564YZ53_HYMDI</name>
<feature type="region of interest" description="Disordered" evidence="1">
    <location>
        <begin position="25"/>
        <end position="60"/>
    </location>
</feature>
<reference evidence="3 4" key="1">
    <citation type="submission" date="2019-07" db="EMBL/GenBank/DDBJ databases">
        <authorList>
            <person name="Jastrzebski P J."/>
            <person name="Paukszto L."/>
            <person name="Jastrzebski P J."/>
        </authorList>
    </citation>
    <scope>NUCLEOTIDE SEQUENCE [LARGE SCALE GENOMIC DNA]</scope>
    <source>
        <strain evidence="3 4">WMS-il1</strain>
    </source>
</reference>
<accession>A0A564YZ53</accession>
<proteinExistence type="predicted"/>
<feature type="chain" id="PRO_5022042588" evidence="2">
    <location>
        <begin position="21"/>
        <end position="81"/>
    </location>
</feature>
<feature type="compositionally biased region" description="Polar residues" evidence="1">
    <location>
        <begin position="50"/>
        <end position="60"/>
    </location>
</feature>
<evidence type="ECO:0000256" key="2">
    <source>
        <dbReference type="SAM" id="SignalP"/>
    </source>
</evidence>
<organism evidence="3 4">
    <name type="scientific">Hymenolepis diminuta</name>
    <name type="common">Rat tapeworm</name>
    <dbReference type="NCBI Taxonomy" id="6216"/>
    <lineage>
        <taxon>Eukaryota</taxon>
        <taxon>Metazoa</taxon>
        <taxon>Spiralia</taxon>
        <taxon>Lophotrochozoa</taxon>
        <taxon>Platyhelminthes</taxon>
        <taxon>Cestoda</taxon>
        <taxon>Eucestoda</taxon>
        <taxon>Cyclophyllidea</taxon>
        <taxon>Hymenolepididae</taxon>
        <taxon>Hymenolepis</taxon>
    </lineage>
</organism>
<dbReference type="Proteomes" id="UP000321570">
    <property type="component" value="Unassembled WGS sequence"/>
</dbReference>
<protein>
    <submittedName>
        <fullName evidence="3">Uncharacterized protein</fullName>
    </submittedName>
</protein>
<keyword evidence="2" id="KW-0732">Signal</keyword>
<evidence type="ECO:0000313" key="3">
    <source>
        <dbReference type="EMBL" id="VUZ52505.1"/>
    </source>
</evidence>
<evidence type="ECO:0000313" key="4">
    <source>
        <dbReference type="Proteomes" id="UP000321570"/>
    </source>
</evidence>
<feature type="signal peptide" evidence="2">
    <location>
        <begin position="1"/>
        <end position="20"/>
    </location>
</feature>